<dbReference type="CDD" id="cd06261">
    <property type="entry name" value="TM_PBP2"/>
    <property type="match status" value="2"/>
</dbReference>
<dbReference type="FunFam" id="1.10.3720.10:FF:000088">
    <property type="entry name" value="Iron(III) ABC transporter, permease protein"/>
    <property type="match status" value="1"/>
</dbReference>
<dbReference type="PANTHER" id="PTHR30183:SF2">
    <property type="entry name" value="IRON UTILIZATION PROTEIN"/>
    <property type="match status" value="1"/>
</dbReference>
<evidence type="ECO:0000256" key="7">
    <source>
        <dbReference type="RuleBase" id="RU363032"/>
    </source>
</evidence>
<evidence type="ECO:0000313" key="9">
    <source>
        <dbReference type="EMBL" id="KDM92707.1"/>
    </source>
</evidence>
<keyword evidence="4 7" id="KW-0812">Transmembrane</keyword>
<keyword evidence="5 7" id="KW-1133">Transmembrane helix</keyword>
<protein>
    <submittedName>
        <fullName evidence="9">Iron ABC transporter permease</fullName>
    </submittedName>
</protein>
<proteinExistence type="inferred from homology"/>
<dbReference type="Proteomes" id="UP000027192">
    <property type="component" value="Unassembled WGS sequence"/>
</dbReference>
<dbReference type="GO" id="GO:0055085">
    <property type="term" value="P:transmembrane transport"/>
    <property type="evidence" value="ECO:0007669"/>
    <property type="project" value="InterPro"/>
</dbReference>
<dbReference type="PROSITE" id="PS50928">
    <property type="entry name" value="ABC_TM1"/>
    <property type="match status" value="2"/>
</dbReference>
<comment type="subcellular location">
    <subcellularLocation>
        <location evidence="1 7">Cell membrane</location>
        <topology evidence="1 7">Multi-pass membrane protein</topology>
    </subcellularLocation>
</comment>
<name>A0A066RYI0_9GAMM</name>
<dbReference type="PANTHER" id="PTHR30183">
    <property type="entry name" value="MOLYBDENUM TRANSPORT SYSTEM PERMEASE PROTEIN MODB"/>
    <property type="match status" value="1"/>
</dbReference>
<dbReference type="InterPro" id="IPR000515">
    <property type="entry name" value="MetI-like"/>
</dbReference>
<comment type="caution">
    <text evidence="9">The sequence shown here is derived from an EMBL/GenBank/DDBJ whole genome shotgun (WGS) entry which is preliminary data.</text>
</comment>
<feature type="domain" description="ABC transmembrane type-1" evidence="8">
    <location>
        <begin position="328"/>
        <end position="534"/>
    </location>
</feature>
<comment type="similarity">
    <text evidence="7">Belongs to the binding-protein-dependent transport system permease family.</text>
</comment>
<dbReference type="Pfam" id="PF00528">
    <property type="entry name" value="BPD_transp_1"/>
    <property type="match status" value="1"/>
</dbReference>
<feature type="transmembrane region" description="Helical" evidence="7">
    <location>
        <begin position="287"/>
        <end position="312"/>
    </location>
</feature>
<keyword evidence="10" id="KW-1185">Reference proteome</keyword>
<sequence length="542" mass="60244">MKDKYPLWQTSGWTFGVLLVIPILAIFYTAIGASDELFSHLMDTVMGAYTLNTLGLVFGTSLLAAVFGLPSAWLMAMCRLPGEKWLQWALVLPLAMPGYIIGYIYTDWLDYAGPVQILLRDWFGWQSYQDYWFPDIRTLGGACLVLALVLYPYIYLLARTAFMEQSASLLQSARLLRCSPLESFRRISLPLARPSIAVGLSLIAMETLGDFGTVSYFAVHSLTTAVYDTWLGYSNLNAAAKISALMLLAIFLLISAERFSRRRQKLFQQHNGPNEDVRYLLSGWKKALALIWCWGLIGFAFVLPFLQLVYYAWHYFAQSWTAEFREYSINSLMVSGSAALLAVVVALLVNFYHRLDGRPVSLAPMRMSAMGYAVPGTVLAIGVMIPLTSADHLINDFTRAMDWGRPGLVLSGTMFAMIFAFVVRFGAVAVGSVESSLAKISPSLDMAAKTMGCASVPMLRRVHLPLIRRGCLIAGLLVFIESMKELNAALLLRPFNFETLATYVFNYASDEQLELAALPAILLVFVGLIPLVVVNRSLEQSH</sequence>
<dbReference type="Gene3D" id="1.10.3720.10">
    <property type="entry name" value="MetI-like"/>
    <property type="match status" value="2"/>
</dbReference>
<feature type="transmembrane region" description="Helical" evidence="7">
    <location>
        <begin position="466"/>
        <end position="483"/>
    </location>
</feature>
<evidence type="ECO:0000313" key="10">
    <source>
        <dbReference type="Proteomes" id="UP000027192"/>
    </source>
</evidence>
<evidence type="ECO:0000256" key="2">
    <source>
        <dbReference type="ARBA" id="ARBA00022448"/>
    </source>
</evidence>
<dbReference type="OrthoDB" id="9790211at2"/>
<evidence type="ECO:0000256" key="5">
    <source>
        <dbReference type="ARBA" id="ARBA00022989"/>
    </source>
</evidence>
<feature type="transmembrane region" description="Helical" evidence="7">
    <location>
        <begin position="238"/>
        <end position="256"/>
    </location>
</feature>
<dbReference type="EMBL" id="JMIB01000006">
    <property type="protein sequence ID" value="KDM92707.1"/>
    <property type="molecule type" value="Genomic_DNA"/>
</dbReference>
<feature type="transmembrane region" description="Helical" evidence="7">
    <location>
        <begin position="332"/>
        <end position="349"/>
    </location>
</feature>
<dbReference type="GO" id="GO:0005886">
    <property type="term" value="C:plasma membrane"/>
    <property type="evidence" value="ECO:0007669"/>
    <property type="project" value="UniProtKB-SubCell"/>
</dbReference>
<dbReference type="AlphaFoldDB" id="A0A066RYI0"/>
<organism evidence="9 10">
    <name type="scientific">Photobacterium galatheae</name>
    <dbReference type="NCBI Taxonomy" id="1654360"/>
    <lineage>
        <taxon>Bacteria</taxon>
        <taxon>Pseudomonadati</taxon>
        <taxon>Pseudomonadota</taxon>
        <taxon>Gammaproteobacteria</taxon>
        <taxon>Vibrionales</taxon>
        <taxon>Vibrionaceae</taxon>
        <taxon>Photobacterium</taxon>
    </lineage>
</organism>
<keyword evidence="6 7" id="KW-0472">Membrane</keyword>
<dbReference type="STRING" id="1654360.EA58_04890"/>
<gene>
    <name evidence="9" type="ORF">EA58_04890</name>
</gene>
<feature type="domain" description="ABC transmembrane type-1" evidence="8">
    <location>
        <begin position="50"/>
        <end position="254"/>
    </location>
</feature>
<feature type="transmembrane region" description="Helical" evidence="7">
    <location>
        <begin position="515"/>
        <end position="534"/>
    </location>
</feature>
<evidence type="ECO:0000259" key="8">
    <source>
        <dbReference type="PROSITE" id="PS50928"/>
    </source>
</evidence>
<feature type="transmembrane region" description="Helical" evidence="7">
    <location>
        <begin position="369"/>
        <end position="388"/>
    </location>
</feature>
<feature type="transmembrane region" description="Helical" evidence="7">
    <location>
        <begin position="195"/>
        <end position="218"/>
    </location>
</feature>
<feature type="transmembrane region" description="Helical" evidence="7">
    <location>
        <begin position="51"/>
        <end position="73"/>
    </location>
</feature>
<feature type="transmembrane region" description="Helical" evidence="7">
    <location>
        <begin position="139"/>
        <end position="158"/>
    </location>
</feature>
<dbReference type="FunFam" id="1.10.3720.10:FF:000092">
    <property type="entry name" value="Iron ABC transporter permease"/>
    <property type="match status" value="1"/>
</dbReference>
<evidence type="ECO:0000256" key="4">
    <source>
        <dbReference type="ARBA" id="ARBA00022692"/>
    </source>
</evidence>
<evidence type="ECO:0000256" key="1">
    <source>
        <dbReference type="ARBA" id="ARBA00004651"/>
    </source>
</evidence>
<feature type="transmembrane region" description="Helical" evidence="7">
    <location>
        <begin position="408"/>
        <end position="430"/>
    </location>
</feature>
<dbReference type="SUPFAM" id="SSF161098">
    <property type="entry name" value="MetI-like"/>
    <property type="match status" value="2"/>
</dbReference>
<evidence type="ECO:0000256" key="3">
    <source>
        <dbReference type="ARBA" id="ARBA00022475"/>
    </source>
</evidence>
<keyword evidence="3" id="KW-1003">Cell membrane</keyword>
<feature type="transmembrane region" description="Helical" evidence="7">
    <location>
        <begin position="85"/>
        <end position="105"/>
    </location>
</feature>
<accession>A0A066RYI0</accession>
<keyword evidence="2 7" id="KW-0813">Transport</keyword>
<dbReference type="RefSeq" id="WP_036749525.1">
    <property type="nucleotide sequence ID" value="NZ_JAGSGC010000005.1"/>
</dbReference>
<evidence type="ECO:0000256" key="6">
    <source>
        <dbReference type="ARBA" id="ARBA00023136"/>
    </source>
</evidence>
<reference evidence="9 10" key="1">
    <citation type="submission" date="2014-04" db="EMBL/GenBank/DDBJ databases">
        <title>Draft genome sequence of Photobacterium halotolerans S2753: a solonamide, ngercheumicin and holomycin producer.</title>
        <authorList>
            <person name="Machado H.R."/>
            <person name="Gram L."/>
        </authorList>
    </citation>
    <scope>NUCLEOTIDE SEQUENCE [LARGE SCALE GENOMIC DNA]</scope>
    <source>
        <strain evidence="9 10">S2753</strain>
    </source>
</reference>
<feature type="transmembrane region" description="Helical" evidence="7">
    <location>
        <begin position="12"/>
        <end position="31"/>
    </location>
</feature>
<dbReference type="InterPro" id="IPR035906">
    <property type="entry name" value="MetI-like_sf"/>
</dbReference>